<dbReference type="PROSITE" id="PS50041">
    <property type="entry name" value="C_TYPE_LECTIN_2"/>
    <property type="match status" value="1"/>
</dbReference>
<dbReference type="Proteomes" id="UP000762676">
    <property type="component" value="Unassembled WGS sequence"/>
</dbReference>
<keyword evidence="4" id="KW-1185">Reference proteome</keyword>
<feature type="compositionally biased region" description="Acidic residues" evidence="1">
    <location>
        <begin position="166"/>
        <end position="197"/>
    </location>
</feature>
<dbReference type="Pfam" id="PF00059">
    <property type="entry name" value="Lectin_C"/>
    <property type="match status" value="1"/>
</dbReference>
<dbReference type="EMBL" id="BMAT01002794">
    <property type="protein sequence ID" value="GFS14284.1"/>
    <property type="molecule type" value="Genomic_DNA"/>
</dbReference>
<accession>A0AAV4IV15</accession>
<gene>
    <name evidence="3" type="ORF">ElyMa_001419500</name>
</gene>
<dbReference type="InterPro" id="IPR016186">
    <property type="entry name" value="C-type_lectin-like/link_sf"/>
</dbReference>
<dbReference type="SUPFAM" id="SSF48371">
    <property type="entry name" value="ARM repeat"/>
    <property type="match status" value="1"/>
</dbReference>
<feature type="domain" description="C-type lectin" evidence="2">
    <location>
        <begin position="60"/>
        <end position="166"/>
    </location>
</feature>
<dbReference type="SUPFAM" id="SSF56436">
    <property type="entry name" value="C-type lectin-like"/>
    <property type="match status" value="1"/>
</dbReference>
<organism evidence="3 4">
    <name type="scientific">Elysia marginata</name>
    <dbReference type="NCBI Taxonomy" id="1093978"/>
    <lineage>
        <taxon>Eukaryota</taxon>
        <taxon>Metazoa</taxon>
        <taxon>Spiralia</taxon>
        <taxon>Lophotrochozoa</taxon>
        <taxon>Mollusca</taxon>
        <taxon>Gastropoda</taxon>
        <taxon>Heterobranchia</taxon>
        <taxon>Euthyneura</taxon>
        <taxon>Panpulmonata</taxon>
        <taxon>Sacoglossa</taxon>
        <taxon>Placobranchoidea</taxon>
        <taxon>Plakobranchidae</taxon>
        <taxon>Elysia</taxon>
    </lineage>
</organism>
<feature type="compositionally biased region" description="Low complexity" evidence="1">
    <location>
        <begin position="135"/>
        <end position="165"/>
    </location>
</feature>
<dbReference type="InterPro" id="IPR016187">
    <property type="entry name" value="CTDL_fold"/>
</dbReference>
<dbReference type="InterPro" id="IPR050828">
    <property type="entry name" value="C-type_lectin/matrix_domain"/>
</dbReference>
<dbReference type="CDD" id="cd00037">
    <property type="entry name" value="CLECT"/>
    <property type="match status" value="1"/>
</dbReference>
<dbReference type="InterPro" id="IPR016024">
    <property type="entry name" value="ARM-type_fold"/>
</dbReference>
<evidence type="ECO:0000256" key="1">
    <source>
        <dbReference type="SAM" id="MobiDB-lite"/>
    </source>
</evidence>
<dbReference type="PANTHER" id="PTHR45710:SF26">
    <property type="entry name" value="RH26557P"/>
    <property type="match status" value="1"/>
</dbReference>
<comment type="caution">
    <text evidence="3">The sequence shown here is derived from an EMBL/GenBank/DDBJ whole genome shotgun (WGS) entry which is preliminary data.</text>
</comment>
<dbReference type="InterPro" id="IPR001304">
    <property type="entry name" value="C-type_lectin-like"/>
</dbReference>
<evidence type="ECO:0000313" key="4">
    <source>
        <dbReference type="Proteomes" id="UP000762676"/>
    </source>
</evidence>
<name>A0AAV4IV15_9GAST</name>
<dbReference type="Gene3D" id="3.10.100.10">
    <property type="entry name" value="Mannose-Binding Protein A, subunit A"/>
    <property type="match status" value="1"/>
</dbReference>
<evidence type="ECO:0000313" key="3">
    <source>
        <dbReference type="EMBL" id="GFS14284.1"/>
    </source>
</evidence>
<sequence length="221" mass="25342">MRPLDGSVRLRAAMTPSLRFIRLTVWMCPMAMLGFLVLAFTVLDSASAEVCPDGWNMAHMHMGCIRAFLEKKTWLKARKACQERGADLMTVPNRSVDIYFKHKMPPPTTSHTRYWIGLHNRGNGKLHWLNDTRNENNNNENNANNNDNNNKNNVIFINDNHYNNNNDDDDGDDDDDDDDDGDDDDDDDDDDNDDDDDEIIRVTSLLRDANTNQHTENKKSV</sequence>
<feature type="region of interest" description="Disordered" evidence="1">
    <location>
        <begin position="131"/>
        <end position="197"/>
    </location>
</feature>
<dbReference type="PANTHER" id="PTHR45710">
    <property type="entry name" value="C-TYPE LECTIN DOMAIN-CONTAINING PROTEIN 180"/>
    <property type="match status" value="1"/>
</dbReference>
<protein>
    <recommendedName>
        <fullName evidence="2">C-type lectin domain-containing protein</fullName>
    </recommendedName>
</protein>
<evidence type="ECO:0000259" key="2">
    <source>
        <dbReference type="PROSITE" id="PS50041"/>
    </source>
</evidence>
<reference evidence="3 4" key="1">
    <citation type="journal article" date="2021" name="Elife">
        <title>Chloroplast acquisition without the gene transfer in kleptoplastic sea slugs, Plakobranchus ocellatus.</title>
        <authorList>
            <person name="Maeda T."/>
            <person name="Takahashi S."/>
            <person name="Yoshida T."/>
            <person name="Shimamura S."/>
            <person name="Takaki Y."/>
            <person name="Nagai Y."/>
            <person name="Toyoda A."/>
            <person name="Suzuki Y."/>
            <person name="Arimoto A."/>
            <person name="Ishii H."/>
            <person name="Satoh N."/>
            <person name="Nishiyama T."/>
            <person name="Hasebe M."/>
            <person name="Maruyama T."/>
            <person name="Minagawa J."/>
            <person name="Obokata J."/>
            <person name="Shigenobu S."/>
        </authorList>
    </citation>
    <scope>NUCLEOTIDE SEQUENCE [LARGE SCALE GENOMIC DNA]</scope>
</reference>
<dbReference type="SMART" id="SM00034">
    <property type="entry name" value="CLECT"/>
    <property type="match status" value="1"/>
</dbReference>
<dbReference type="AlphaFoldDB" id="A0AAV4IV15"/>
<proteinExistence type="predicted"/>